<accession>A0A0F9BMH1</accession>
<reference evidence="1" key="1">
    <citation type="journal article" date="2015" name="Nature">
        <title>Complex archaea that bridge the gap between prokaryotes and eukaryotes.</title>
        <authorList>
            <person name="Spang A."/>
            <person name="Saw J.H."/>
            <person name="Jorgensen S.L."/>
            <person name="Zaremba-Niedzwiedzka K."/>
            <person name="Martijn J."/>
            <person name="Lind A.E."/>
            <person name="van Eijk R."/>
            <person name="Schleper C."/>
            <person name="Guy L."/>
            <person name="Ettema T.J."/>
        </authorList>
    </citation>
    <scope>NUCLEOTIDE SEQUENCE</scope>
</reference>
<comment type="caution">
    <text evidence="1">The sequence shown here is derived from an EMBL/GenBank/DDBJ whole genome shotgun (WGS) entry which is preliminary data.</text>
</comment>
<proteinExistence type="predicted"/>
<gene>
    <name evidence="1" type="ORF">LCGC14_2429600</name>
</gene>
<dbReference type="AlphaFoldDB" id="A0A0F9BMH1"/>
<evidence type="ECO:0000313" key="1">
    <source>
        <dbReference type="EMBL" id="KKL23020.1"/>
    </source>
</evidence>
<sequence>MLAMQEKQTMNDLPAICPRCEGVMLPLQSDLYGKYRSCLSCGHYADLLLEPAIDTQPRRVGIRPKRLRGGAR</sequence>
<dbReference type="EMBL" id="LAZR01037129">
    <property type="protein sequence ID" value="KKL23020.1"/>
    <property type="molecule type" value="Genomic_DNA"/>
</dbReference>
<protein>
    <submittedName>
        <fullName evidence="1">Uncharacterized protein</fullName>
    </submittedName>
</protein>
<name>A0A0F9BMH1_9ZZZZ</name>
<organism evidence="1">
    <name type="scientific">marine sediment metagenome</name>
    <dbReference type="NCBI Taxonomy" id="412755"/>
    <lineage>
        <taxon>unclassified sequences</taxon>
        <taxon>metagenomes</taxon>
        <taxon>ecological metagenomes</taxon>
    </lineage>
</organism>